<gene>
    <name evidence="1" type="ORF">EWM62_17240</name>
</gene>
<keyword evidence="2" id="KW-1185">Reference proteome</keyword>
<dbReference type="EMBL" id="SEWG01000008">
    <property type="protein sequence ID" value="RYU86894.1"/>
    <property type="molecule type" value="Genomic_DNA"/>
</dbReference>
<organism evidence="1 2">
    <name type="scientific">Mucilaginibacter terrigena</name>
    <dbReference type="NCBI Taxonomy" id="2492395"/>
    <lineage>
        <taxon>Bacteria</taxon>
        <taxon>Pseudomonadati</taxon>
        <taxon>Bacteroidota</taxon>
        <taxon>Sphingobacteriia</taxon>
        <taxon>Sphingobacteriales</taxon>
        <taxon>Sphingobacteriaceae</taxon>
        <taxon>Mucilaginibacter</taxon>
    </lineage>
</organism>
<evidence type="ECO:0000313" key="2">
    <source>
        <dbReference type="Proteomes" id="UP000293331"/>
    </source>
</evidence>
<reference evidence="1 2" key="1">
    <citation type="submission" date="2019-02" db="EMBL/GenBank/DDBJ databases">
        <title>Bacterial novel species Mucilaginibacter sp. 17JY9-4 isolated from soil.</title>
        <authorList>
            <person name="Jung H.-Y."/>
        </authorList>
    </citation>
    <scope>NUCLEOTIDE SEQUENCE [LARGE SCALE GENOMIC DNA]</scope>
    <source>
        <strain evidence="1 2">17JY9-4</strain>
    </source>
</reference>
<comment type="caution">
    <text evidence="1">The sequence shown here is derived from an EMBL/GenBank/DDBJ whole genome shotgun (WGS) entry which is preliminary data.</text>
</comment>
<dbReference type="Proteomes" id="UP000293331">
    <property type="component" value="Unassembled WGS sequence"/>
</dbReference>
<sequence>MSSCRKDPPDFTGYEANGTSENNAFANSYMPTSKGTSWTYVTDPGTGTKATSEIHLTGVITPINGLNYFEAKSSTAGREAEVGYYYVDDHNYKILGATLQSGTVVEFNYLDSNLPVNGEWTAKMSPSGFINSIPARTKGRIIEKDITKVVLGKTYKNVIHTQLIVQYDMGSGFEDFGTYDYYLAKGIGLLETDTNLLGIVATSKLLNYTIK</sequence>
<proteinExistence type="predicted"/>
<dbReference type="AlphaFoldDB" id="A0A4Q5LJF7"/>
<protein>
    <submittedName>
        <fullName evidence="1">Uncharacterized protein</fullName>
    </submittedName>
</protein>
<accession>A0A4Q5LJF7</accession>
<name>A0A4Q5LJF7_9SPHI</name>
<evidence type="ECO:0000313" key="1">
    <source>
        <dbReference type="EMBL" id="RYU86894.1"/>
    </source>
</evidence>
<dbReference type="OrthoDB" id="849973at2"/>